<dbReference type="WBParaSite" id="PgR044_g055_t03">
    <property type="protein sequence ID" value="PgR044_g055_t03"/>
    <property type="gene ID" value="PgR044_g055"/>
</dbReference>
<dbReference type="WBParaSite" id="PgR044_g055_t02">
    <property type="protein sequence ID" value="PgR044_g055_t02"/>
    <property type="gene ID" value="PgR044_g055"/>
</dbReference>
<dbReference type="WBParaSite" id="PgR044_g055_t04">
    <property type="protein sequence ID" value="PgR044_g055_t04"/>
    <property type="gene ID" value="PgR044_g055"/>
</dbReference>
<dbReference type="Proteomes" id="UP000887569">
    <property type="component" value="Unplaced"/>
</dbReference>
<evidence type="ECO:0000313" key="3">
    <source>
        <dbReference type="WBParaSite" id="PgR044_g055_t02"/>
    </source>
</evidence>
<organism evidence="1 3">
    <name type="scientific">Parascaris univalens</name>
    <name type="common">Nematode worm</name>
    <dbReference type="NCBI Taxonomy" id="6257"/>
    <lineage>
        <taxon>Eukaryota</taxon>
        <taxon>Metazoa</taxon>
        <taxon>Ecdysozoa</taxon>
        <taxon>Nematoda</taxon>
        <taxon>Chromadorea</taxon>
        <taxon>Rhabditida</taxon>
        <taxon>Spirurina</taxon>
        <taxon>Ascaridomorpha</taxon>
        <taxon>Ascaridoidea</taxon>
        <taxon>Ascarididae</taxon>
        <taxon>Parascaris</taxon>
    </lineage>
</organism>
<dbReference type="WBParaSite" id="PgR044_g055_t01">
    <property type="protein sequence ID" value="PgR044_g055_t01"/>
    <property type="gene ID" value="PgR044_g055"/>
</dbReference>
<dbReference type="AlphaFoldDB" id="A0A915BKT1"/>
<proteinExistence type="predicted"/>
<keyword evidence="1" id="KW-1185">Reference proteome</keyword>
<accession>A0A915BKT1</accession>
<evidence type="ECO:0000313" key="2">
    <source>
        <dbReference type="WBParaSite" id="PgR044_g055_t01"/>
    </source>
</evidence>
<reference evidence="2 3" key="1">
    <citation type="submission" date="2022-11" db="UniProtKB">
        <authorList>
            <consortium name="WormBaseParasite"/>
        </authorList>
    </citation>
    <scope>IDENTIFICATION</scope>
</reference>
<protein>
    <submittedName>
        <fullName evidence="2 3">Uncharacterized protein</fullName>
    </submittedName>
</protein>
<sequence>MGRGNEKVGKKSTNGRRLHYYSTSSNVSVKLSGPSLSLFHKLTSSAFVCLPGLYFMLI</sequence>
<evidence type="ECO:0000313" key="1">
    <source>
        <dbReference type="Proteomes" id="UP000887569"/>
    </source>
</evidence>
<name>A0A915BKT1_PARUN</name>